<accession>A0A6C0BK35</accession>
<evidence type="ECO:0000313" key="1">
    <source>
        <dbReference type="EMBL" id="QHS92111.1"/>
    </source>
</evidence>
<sequence length="63" mass="7316">MTTPKMTTRKRKRNSPFVNVVAKAMGLSRSELYNQRKKRGLLGHFKNNAFVRSVSGGTRRRRH</sequence>
<proteinExistence type="predicted"/>
<dbReference type="AlphaFoldDB" id="A0A6C0BK35"/>
<dbReference type="EMBL" id="MN739169">
    <property type="protein sequence ID" value="QHS92111.1"/>
    <property type="molecule type" value="Genomic_DNA"/>
</dbReference>
<organism evidence="1">
    <name type="scientific">viral metagenome</name>
    <dbReference type="NCBI Taxonomy" id="1070528"/>
    <lineage>
        <taxon>unclassified sequences</taxon>
        <taxon>metagenomes</taxon>
        <taxon>organismal metagenomes</taxon>
    </lineage>
</organism>
<protein>
    <submittedName>
        <fullName evidence="1">Uncharacterized protein</fullName>
    </submittedName>
</protein>
<name>A0A6C0BK35_9ZZZZ</name>
<reference evidence="1" key="1">
    <citation type="journal article" date="2020" name="Nature">
        <title>Giant virus diversity and host interactions through global metagenomics.</title>
        <authorList>
            <person name="Schulz F."/>
            <person name="Roux S."/>
            <person name="Paez-Espino D."/>
            <person name="Jungbluth S."/>
            <person name="Walsh D.A."/>
            <person name="Denef V.J."/>
            <person name="McMahon K.D."/>
            <person name="Konstantinidis K.T."/>
            <person name="Eloe-Fadrosh E.A."/>
            <person name="Kyrpides N.C."/>
            <person name="Woyke T."/>
        </authorList>
    </citation>
    <scope>NUCLEOTIDE SEQUENCE</scope>
    <source>
        <strain evidence="1">GVMAG-M-3300013285-6</strain>
    </source>
</reference>